<dbReference type="RefSeq" id="WP_191282626.1">
    <property type="nucleotide sequence ID" value="NZ_BNAI01000002.1"/>
</dbReference>
<organism evidence="1 2">
    <name type="scientific">Pseudolysinimonas yzui</name>
    <dbReference type="NCBI Taxonomy" id="2708254"/>
    <lineage>
        <taxon>Bacteria</taxon>
        <taxon>Bacillati</taxon>
        <taxon>Actinomycetota</taxon>
        <taxon>Actinomycetes</taxon>
        <taxon>Micrococcales</taxon>
        <taxon>Microbacteriaceae</taxon>
        <taxon>Pseudolysinimonas</taxon>
    </lineage>
</organism>
<evidence type="ECO:0000313" key="1">
    <source>
        <dbReference type="EMBL" id="GHF13262.1"/>
    </source>
</evidence>
<sequence length="262" mass="27454">MTVLTIDVAEDAPERIRTAVATFPRSFRTAGPAIADVHVIGGDGGWTARATSLIQEGSRAVLVGDPVVEDARELHAVTAEAGASVLLAPAGAEDPALASLGARLGGSNGGLLECRLIASRSSSRSATTMAMLNVLRSADSPLRELHATSGNEHGLHATGRLESGRDVVLAIDISDAVRPIARLRVIASVGVIQADIPLSERSRPALLRENSALGEWHAEPAYLSSSRAVLARLHATVTGSPERSDLEVLERLIPVARELSWP</sequence>
<keyword evidence="2" id="KW-1185">Reference proteome</keyword>
<proteinExistence type="predicted"/>
<gene>
    <name evidence="1" type="ORF">GCM10011600_12580</name>
</gene>
<dbReference type="AlphaFoldDB" id="A0A8J3GQ49"/>
<reference evidence="1" key="1">
    <citation type="journal article" date="2014" name="Int. J. Syst. Evol. Microbiol.">
        <title>Complete genome sequence of Corynebacterium casei LMG S-19264T (=DSM 44701T), isolated from a smear-ripened cheese.</title>
        <authorList>
            <consortium name="US DOE Joint Genome Institute (JGI-PGF)"/>
            <person name="Walter F."/>
            <person name="Albersmeier A."/>
            <person name="Kalinowski J."/>
            <person name="Ruckert C."/>
        </authorList>
    </citation>
    <scope>NUCLEOTIDE SEQUENCE</scope>
    <source>
        <strain evidence="1">CGMCC 1.16548</strain>
    </source>
</reference>
<dbReference type="Proteomes" id="UP000617531">
    <property type="component" value="Unassembled WGS sequence"/>
</dbReference>
<comment type="caution">
    <text evidence="1">The sequence shown here is derived from an EMBL/GenBank/DDBJ whole genome shotgun (WGS) entry which is preliminary data.</text>
</comment>
<name>A0A8J3GQ49_9MICO</name>
<evidence type="ECO:0000313" key="2">
    <source>
        <dbReference type="Proteomes" id="UP000617531"/>
    </source>
</evidence>
<accession>A0A8J3GQ49</accession>
<dbReference type="EMBL" id="BNAI01000002">
    <property type="protein sequence ID" value="GHF13262.1"/>
    <property type="molecule type" value="Genomic_DNA"/>
</dbReference>
<protein>
    <submittedName>
        <fullName evidence="1">Uncharacterized protein</fullName>
    </submittedName>
</protein>
<reference evidence="1" key="2">
    <citation type="submission" date="2020-09" db="EMBL/GenBank/DDBJ databases">
        <authorList>
            <person name="Sun Q."/>
            <person name="Zhou Y."/>
        </authorList>
    </citation>
    <scope>NUCLEOTIDE SEQUENCE</scope>
    <source>
        <strain evidence="1">CGMCC 1.16548</strain>
    </source>
</reference>